<accession>A0A0G0NDD2</accession>
<evidence type="ECO:0000256" key="3">
    <source>
        <dbReference type="SAM" id="MobiDB-lite"/>
    </source>
</evidence>
<comment type="caution">
    <text evidence="5">The sequence shown here is derived from an EMBL/GenBank/DDBJ whole genome shotgun (WGS) entry which is preliminary data.</text>
</comment>
<dbReference type="EMBL" id="LBWQ01000005">
    <property type="protein sequence ID" value="KKR14134.1"/>
    <property type="molecule type" value="Genomic_DNA"/>
</dbReference>
<dbReference type="PRINTS" id="PR00625">
    <property type="entry name" value="JDOMAIN"/>
</dbReference>
<keyword evidence="1" id="KW-0677">Repeat</keyword>
<evidence type="ECO:0000259" key="4">
    <source>
        <dbReference type="PROSITE" id="PS50076"/>
    </source>
</evidence>
<dbReference type="InterPro" id="IPR036869">
    <property type="entry name" value="J_dom_sf"/>
</dbReference>
<keyword evidence="2" id="KW-0802">TPR repeat</keyword>
<feature type="region of interest" description="Disordered" evidence="3">
    <location>
        <begin position="67"/>
        <end position="91"/>
    </location>
</feature>
<protein>
    <submittedName>
        <fullName evidence="5">Chaperone protein DnaJ</fullName>
    </submittedName>
</protein>
<dbReference type="Gene3D" id="1.10.287.110">
    <property type="entry name" value="DnaJ domain"/>
    <property type="match status" value="1"/>
</dbReference>
<dbReference type="PROSITE" id="PS50076">
    <property type="entry name" value="DNAJ_2"/>
    <property type="match status" value="1"/>
</dbReference>
<evidence type="ECO:0000313" key="6">
    <source>
        <dbReference type="Proteomes" id="UP000034690"/>
    </source>
</evidence>
<dbReference type="PATRIC" id="fig|1618551.3.peg.302"/>
<organism evidence="5 6">
    <name type="scientific">Candidatus Woesebacteria bacterium GW2011_GWA1_39_21b</name>
    <dbReference type="NCBI Taxonomy" id="1618551"/>
    <lineage>
        <taxon>Bacteria</taxon>
        <taxon>Candidatus Woeseibacteriota</taxon>
    </lineage>
</organism>
<feature type="domain" description="J" evidence="4">
    <location>
        <begin position="6"/>
        <end position="76"/>
    </location>
</feature>
<dbReference type="Pfam" id="PF00226">
    <property type="entry name" value="DnaJ"/>
    <property type="match status" value="1"/>
</dbReference>
<evidence type="ECO:0000313" key="5">
    <source>
        <dbReference type="EMBL" id="KKR14134.1"/>
    </source>
</evidence>
<dbReference type="CDD" id="cd06257">
    <property type="entry name" value="DnaJ"/>
    <property type="match status" value="1"/>
</dbReference>
<evidence type="ECO:0000256" key="2">
    <source>
        <dbReference type="ARBA" id="ARBA00022803"/>
    </source>
</evidence>
<sequence>MAAKSDYYDILGVLKGASAGEIKKAYRKKALQYHPDKNRDLPEREKEKRKEEMYAVNEAFGVLSDSEKRKKYDEGGPEPTQSTEGRSRGGVVSVRPRWTSYEDLFETFFGDVGIFDARKVWDSIGRKPVSSQSDDFIMIPETDWGLLAALKKAFESKTDGEWRVKKTGRDKRNWMPQEIYSIKRRGEKVLVSRRIDDWRGELYRDSKIKVKRESNPFEIEKEMEPDTFLEEYYLREPGKNRLDNWGDIPSQFGKYLDAMKSLAQKLSTMGEEFNPLQVSDEVEIINRYGKHGARHTREEKEGALPPYFATDDEVVRKVGFGDFRRRMGEAGGVVVRVNGLQTSEEKQARQPEGAGASGESLG</sequence>
<dbReference type="PANTHER" id="PTHR45188">
    <property type="entry name" value="DNAJ PROTEIN P58IPK HOMOLOG"/>
    <property type="match status" value="1"/>
</dbReference>
<proteinExistence type="predicted"/>
<dbReference type="InterPro" id="IPR001623">
    <property type="entry name" value="DnaJ_domain"/>
</dbReference>
<dbReference type="SUPFAM" id="SSF46565">
    <property type="entry name" value="Chaperone J-domain"/>
    <property type="match status" value="1"/>
</dbReference>
<reference evidence="5 6" key="1">
    <citation type="journal article" date="2015" name="Nature">
        <title>rRNA introns, odd ribosomes, and small enigmatic genomes across a large radiation of phyla.</title>
        <authorList>
            <person name="Brown C.T."/>
            <person name="Hug L.A."/>
            <person name="Thomas B.C."/>
            <person name="Sharon I."/>
            <person name="Castelle C.J."/>
            <person name="Singh A."/>
            <person name="Wilkins M.J."/>
            <person name="Williams K.H."/>
            <person name="Banfield J.F."/>
        </authorList>
    </citation>
    <scope>NUCLEOTIDE SEQUENCE [LARGE SCALE GENOMIC DNA]</scope>
</reference>
<name>A0A0G0NDD2_9BACT</name>
<dbReference type="SMART" id="SM00271">
    <property type="entry name" value="DnaJ"/>
    <property type="match status" value="1"/>
</dbReference>
<evidence type="ECO:0000256" key="1">
    <source>
        <dbReference type="ARBA" id="ARBA00022737"/>
    </source>
</evidence>
<dbReference type="PANTHER" id="PTHR45188:SF2">
    <property type="entry name" value="DNAJ HOMOLOG SUBFAMILY C MEMBER 7"/>
    <property type="match status" value="1"/>
</dbReference>
<feature type="region of interest" description="Disordered" evidence="3">
    <location>
        <begin position="341"/>
        <end position="362"/>
    </location>
</feature>
<dbReference type="Proteomes" id="UP000034690">
    <property type="component" value="Unassembled WGS sequence"/>
</dbReference>
<dbReference type="AlphaFoldDB" id="A0A0G0NDD2"/>
<gene>
    <name evidence="5" type="ORF">UT40_C0005G0063</name>
</gene>